<keyword evidence="1" id="KW-0732">Signal</keyword>
<evidence type="ECO:0000256" key="1">
    <source>
        <dbReference type="SAM" id="SignalP"/>
    </source>
</evidence>
<evidence type="ECO:0000259" key="2">
    <source>
        <dbReference type="Pfam" id="PF13488"/>
    </source>
</evidence>
<gene>
    <name evidence="3" type="primary">slyB</name>
    <name evidence="3" type="ORF">BWX89_00548</name>
</gene>
<comment type="caution">
    <text evidence="3">The sequence shown here is derived from an EMBL/GenBank/DDBJ whole genome shotgun (WGS) entry which is preliminary data.</text>
</comment>
<feature type="chain" id="PRO_5012573633" evidence="1">
    <location>
        <begin position="19"/>
        <end position="155"/>
    </location>
</feature>
<dbReference type="AlphaFoldDB" id="A0A1V6CBY1"/>
<evidence type="ECO:0000313" key="3">
    <source>
        <dbReference type="EMBL" id="OQB74421.1"/>
    </source>
</evidence>
<protein>
    <submittedName>
        <fullName evidence="3">Outer membrane lipoprotein SlyB</fullName>
    </submittedName>
</protein>
<feature type="signal peptide" evidence="1">
    <location>
        <begin position="1"/>
        <end position="18"/>
    </location>
</feature>
<keyword evidence="3" id="KW-0449">Lipoprotein</keyword>
<dbReference type="EMBL" id="MWDQ01000041">
    <property type="protein sequence ID" value="OQB74421.1"/>
    <property type="molecule type" value="Genomic_DNA"/>
</dbReference>
<dbReference type="Pfam" id="PF13488">
    <property type="entry name" value="Gly-zipper_Omp"/>
    <property type="match status" value="1"/>
</dbReference>
<dbReference type="InterPro" id="IPR039567">
    <property type="entry name" value="Gly-zipper"/>
</dbReference>
<reference evidence="3" key="1">
    <citation type="submission" date="2017-02" db="EMBL/GenBank/DDBJ databases">
        <title>Delving into the versatile metabolic prowess of the omnipresent phylum Bacteroidetes.</title>
        <authorList>
            <person name="Nobu M.K."/>
            <person name="Mei R."/>
            <person name="Narihiro T."/>
            <person name="Kuroda K."/>
            <person name="Liu W.-T."/>
        </authorList>
    </citation>
    <scope>NUCLEOTIDE SEQUENCE</scope>
    <source>
        <strain evidence="3">ADurb.Bin131</strain>
    </source>
</reference>
<accession>A0A1V6CBY1</accession>
<name>A0A1V6CBY1_UNCT6</name>
<organism evidence="3">
    <name type="scientific">candidate division TA06 bacterium ADurb.Bin131</name>
    <dbReference type="NCBI Taxonomy" id="1852827"/>
    <lineage>
        <taxon>Bacteria</taxon>
        <taxon>Bacteria division TA06</taxon>
    </lineage>
</organism>
<sequence length="155" mass="16143">MKKSILIFAIGAFMVVYFSGCQTPMSGSSYERDEARKMQRVYLGTVVTVNEVVIQGKPGVVGTATGAAAGAAVGRAVDDDDKTAGTIIGGTLGAAAGAAIEKKVTTKNGLEITVKLEDGRTIAVVQEKTQGEVFRPGDPVQVLESSDGNVRVRPR</sequence>
<proteinExistence type="predicted"/>
<dbReference type="Proteomes" id="UP000485562">
    <property type="component" value="Unassembled WGS sequence"/>
</dbReference>
<feature type="domain" description="Glycine zipper" evidence="2">
    <location>
        <begin position="61"/>
        <end position="106"/>
    </location>
</feature>